<evidence type="ECO:0000256" key="1">
    <source>
        <dbReference type="SAM" id="Phobius"/>
    </source>
</evidence>
<dbReference type="EMBL" id="VOQF01000015">
    <property type="protein sequence ID" value="TXC85798.1"/>
    <property type="molecule type" value="Genomic_DNA"/>
</dbReference>
<keyword evidence="3" id="KW-1185">Reference proteome</keyword>
<sequence length="159" mass="18243">MRAYILILLVSLLLILLSACSVNEEEKQNYSGIIGERNVLGYGYIVTKEQNTYTWEIIYKEDRSVINEGKHNIDTLDNFRMAVNETESTLVTLTISLAYILILAITTLIIFKKNRKILKQAVPVLVLMALITIYISSDAFFELTTAFKDVKYYYIILTN</sequence>
<evidence type="ECO:0000313" key="3">
    <source>
        <dbReference type="Proteomes" id="UP000321363"/>
    </source>
</evidence>
<evidence type="ECO:0008006" key="4">
    <source>
        <dbReference type="Google" id="ProtNLM"/>
    </source>
</evidence>
<proteinExistence type="predicted"/>
<accession>A0A5C6VQZ5</accession>
<feature type="transmembrane region" description="Helical" evidence="1">
    <location>
        <begin position="122"/>
        <end position="141"/>
    </location>
</feature>
<organism evidence="2 3">
    <name type="scientific">Metabacillus litoralis</name>
    <dbReference type="NCBI Taxonomy" id="152268"/>
    <lineage>
        <taxon>Bacteria</taxon>
        <taxon>Bacillati</taxon>
        <taxon>Bacillota</taxon>
        <taxon>Bacilli</taxon>
        <taxon>Bacillales</taxon>
        <taxon>Bacillaceae</taxon>
        <taxon>Metabacillus</taxon>
    </lineage>
</organism>
<name>A0A5C6VQZ5_9BACI</name>
<feature type="transmembrane region" description="Helical" evidence="1">
    <location>
        <begin position="90"/>
        <end position="110"/>
    </location>
</feature>
<comment type="caution">
    <text evidence="2">The sequence shown here is derived from an EMBL/GenBank/DDBJ whole genome shotgun (WGS) entry which is preliminary data.</text>
</comment>
<gene>
    <name evidence="2" type="ORF">FS935_19260</name>
</gene>
<protein>
    <recommendedName>
        <fullName evidence="4">Lipoprotein</fullName>
    </recommendedName>
</protein>
<dbReference type="OrthoDB" id="2874829at2"/>
<dbReference type="RefSeq" id="WP_146950283.1">
    <property type="nucleotide sequence ID" value="NZ_VOQF01000015.1"/>
</dbReference>
<dbReference type="AlphaFoldDB" id="A0A5C6VQZ5"/>
<keyword evidence="1" id="KW-1133">Transmembrane helix</keyword>
<dbReference type="PROSITE" id="PS51257">
    <property type="entry name" value="PROKAR_LIPOPROTEIN"/>
    <property type="match status" value="1"/>
</dbReference>
<keyword evidence="1" id="KW-0812">Transmembrane</keyword>
<keyword evidence="1" id="KW-0472">Membrane</keyword>
<reference evidence="2 3" key="1">
    <citation type="journal article" date="2005" name="Int. J. Syst. Evol. Microbiol.">
        <title>Bacillus litoralis sp. nov., isolated from a tidal flat of the Yellow Sea in Korea.</title>
        <authorList>
            <person name="Yoon J.H."/>
            <person name="Oh T.K."/>
        </authorList>
    </citation>
    <scope>NUCLEOTIDE SEQUENCE [LARGE SCALE GENOMIC DNA]</scope>
    <source>
        <strain evidence="2 3">SW-211</strain>
    </source>
</reference>
<evidence type="ECO:0000313" key="2">
    <source>
        <dbReference type="EMBL" id="TXC85798.1"/>
    </source>
</evidence>
<dbReference type="Proteomes" id="UP000321363">
    <property type="component" value="Unassembled WGS sequence"/>
</dbReference>